<organism evidence="1 2">
    <name type="scientific">Umezawaea tangerina</name>
    <dbReference type="NCBI Taxonomy" id="84725"/>
    <lineage>
        <taxon>Bacteria</taxon>
        <taxon>Bacillati</taxon>
        <taxon>Actinomycetota</taxon>
        <taxon>Actinomycetes</taxon>
        <taxon>Pseudonocardiales</taxon>
        <taxon>Pseudonocardiaceae</taxon>
        <taxon>Umezawaea</taxon>
    </lineage>
</organism>
<gene>
    <name evidence="1" type="ORF">CLV43_10255</name>
</gene>
<proteinExistence type="predicted"/>
<accession>A0A2T0TFP9</accession>
<dbReference type="EMBL" id="PVTF01000002">
    <property type="protein sequence ID" value="PRY44490.1"/>
    <property type="molecule type" value="Genomic_DNA"/>
</dbReference>
<dbReference type="PANTHER" id="PTHR37834:SF2">
    <property type="entry name" value="ESTERASE, SGNH HYDROLASE-TYPE"/>
    <property type="match status" value="1"/>
</dbReference>
<dbReference type="InterPro" id="IPR052762">
    <property type="entry name" value="PCW_deacetylase/CE"/>
</dbReference>
<keyword evidence="2" id="KW-1185">Reference proteome</keyword>
<protein>
    <recommendedName>
        <fullName evidence="3">GDSL-like lipase/acylhydrolase family protein</fullName>
    </recommendedName>
</protein>
<dbReference type="PANTHER" id="PTHR37834">
    <property type="entry name" value="GDSL-LIKE LIPASE/ACYLHYDROLASE DOMAIN PROTEIN (AFU_ORTHOLOGUE AFUA_2G00620)"/>
    <property type="match status" value="1"/>
</dbReference>
<sequence>MDRNTDADLSFGALTARGLGADYQITAQSGLGMVRNYGGGSPDVDFRTSYDRASQNGGTWPVPRTWHPQVVVVGLGINDFSTPVGPGERWTPESLVSAYEEAYHGFLDHLRARYGADTTIVVSATAAGGTTTFADSARRVVEEHNRRGDGRVHYWYYDDPRLDHLGCDWHPSLADHRVISELLTARLAELPVRW</sequence>
<comment type="caution">
    <text evidence="1">The sequence shown here is derived from an EMBL/GenBank/DDBJ whole genome shotgun (WGS) entry which is preliminary data.</text>
</comment>
<evidence type="ECO:0000313" key="1">
    <source>
        <dbReference type="EMBL" id="PRY44490.1"/>
    </source>
</evidence>
<dbReference type="SUPFAM" id="SSF52266">
    <property type="entry name" value="SGNH hydrolase"/>
    <property type="match status" value="1"/>
</dbReference>
<dbReference type="Gene3D" id="3.40.50.1110">
    <property type="entry name" value="SGNH hydrolase"/>
    <property type="match status" value="1"/>
</dbReference>
<dbReference type="Proteomes" id="UP000239494">
    <property type="component" value="Unassembled WGS sequence"/>
</dbReference>
<dbReference type="InterPro" id="IPR036514">
    <property type="entry name" value="SGNH_hydro_sf"/>
</dbReference>
<dbReference type="AlphaFoldDB" id="A0A2T0TFP9"/>
<name>A0A2T0TFP9_9PSEU</name>
<evidence type="ECO:0008006" key="3">
    <source>
        <dbReference type="Google" id="ProtNLM"/>
    </source>
</evidence>
<evidence type="ECO:0000313" key="2">
    <source>
        <dbReference type="Proteomes" id="UP000239494"/>
    </source>
</evidence>
<reference evidence="1 2" key="1">
    <citation type="submission" date="2018-03" db="EMBL/GenBank/DDBJ databases">
        <title>Genomic Encyclopedia of Archaeal and Bacterial Type Strains, Phase II (KMG-II): from individual species to whole genera.</title>
        <authorList>
            <person name="Goeker M."/>
        </authorList>
    </citation>
    <scope>NUCLEOTIDE SEQUENCE [LARGE SCALE GENOMIC DNA]</scope>
    <source>
        <strain evidence="1 2">DSM 44720</strain>
    </source>
</reference>